<comment type="similarity">
    <text evidence="2">Belongs to the lin-54 family.</text>
</comment>
<gene>
    <name evidence="6" type="ORF">ACMD2_08636</name>
</gene>
<dbReference type="PANTHER" id="PTHR46159:SF6">
    <property type="entry name" value="OS12G0605300 PROTEIN"/>
    <property type="match status" value="1"/>
</dbReference>
<dbReference type="PANTHER" id="PTHR46159">
    <property type="entry name" value="PROTEIN TESMIN/TSO1-LIKE CXC 2"/>
    <property type="match status" value="1"/>
</dbReference>
<organism evidence="6 7">
    <name type="scientific">Ananas comosus</name>
    <name type="common">Pineapple</name>
    <name type="synonym">Ananas ananas</name>
    <dbReference type="NCBI Taxonomy" id="4615"/>
    <lineage>
        <taxon>Eukaryota</taxon>
        <taxon>Viridiplantae</taxon>
        <taxon>Streptophyta</taxon>
        <taxon>Embryophyta</taxon>
        <taxon>Tracheophyta</taxon>
        <taxon>Spermatophyta</taxon>
        <taxon>Magnoliopsida</taxon>
        <taxon>Liliopsida</taxon>
        <taxon>Poales</taxon>
        <taxon>Bromeliaceae</taxon>
        <taxon>Bromelioideae</taxon>
        <taxon>Ananas</taxon>
    </lineage>
</organism>
<evidence type="ECO:0000313" key="7">
    <source>
        <dbReference type="Proteomes" id="UP000092600"/>
    </source>
</evidence>
<evidence type="ECO:0000256" key="2">
    <source>
        <dbReference type="ARBA" id="ARBA00007267"/>
    </source>
</evidence>
<feature type="region of interest" description="Disordered" evidence="4">
    <location>
        <begin position="148"/>
        <end position="170"/>
    </location>
</feature>
<dbReference type="InterPro" id="IPR033467">
    <property type="entry name" value="Tesmin/TSO1-like_CXC"/>
</dbReference>
<dbReference type="STRING" id="4615.A0A199VQL4"/>
<evidence type="ECO:0000256" key="1">
    <source>
        <dbReference type="ARBA" id="ARBA00004123"/>
    </source>
</evidence>
<evidence type="ECO:0000256" key="3">
    <source>
        <dbReference type="ARBA" id="ARBA00023242"/>
    </source>
</evidence>
<dbReference type="GO" id="GO:0003700">
    <property type="term" value="F:DNA-binding transcription factor activity"/>
    <property type="evidence" value="ECO:0007669"/>
    <property type="project" value="InterPro"/>
</dbReference>
<sequence>MATEDTSASENPPIDPPLSPPSTSDPEEPRIDPAPGDEKDAKDADGRDSSSQATADVLSVEVGLDQGKREAPEDGGEGNGCRRCSCKKSRCLKLYCACFAGGTYCSESCGCQLCFNNPTYGETVHSTRKEIWLRKGCSFPLKANETSEAASGSKKDTSKSPSSSQRKKGCNCKKTSCLKKYCDCFQGGIGCSLLCKCEDCQNIFGRKVGGFLEGQRNLPSIGWNDDDYSDDEEDDYTIAARSPFHQSPFSRESSFHQANPDVKADMMNGQIYWQLSPLKAQPWHRVKRPNEDSIADISHKRHLKNEDKYTISRCIEVMSGIAELSQEEKSLAPDVFVDPHNREIFLSLSGDVRSMWLRRKLEQLS</sequence>
<dbReference type="InterPro" id="IPR044522">
    <property type="entry name" value="TSO1-like"/>
</dbReference>
<comment type="caution">
    <text evidence="6">The sequence shown here is derived from an EMBL/GenBank/DDBJ whole genome shotgun (WGS) entry which is preliminary data.</text>
</comment>
<protein>
    <submittedName>
        <fullName evidence="6">CRC domain-containing protein TSO1</fullName>
    </submittedName>
</protein>
<comment type="subcellular location">
    <subcellularLocation>
        <location evidence="1">Nucleus</location>
    </subcellularLocation>
</comment>
<accession>A0A199VQL4</accession>
<dbReference type="EMBL" id="LSRQ01001076">
    <property type="protein sequence ID" value="OAY79492.1"/>
    <property type="molecule type" value="Genomic_DNA"/>
</dbReference>
<evidence type="ECO:0000313" key="6">
    <source>
        <dbReference type="EMBL" id="OAY79492.1"/>
    </source>
</evidence>
<dbReference type="Pfam" id="PF03638">
    <property type="entry name" value="TCR"/>
    <property type="match status" value="2"/>
</dbReference>
<feature type="compositionally biased region" description="Basic and acidic residues" evidence="4">
    <location>
        <begin position="27"/>
        <end position="48"/>
    </location>
</feature>
<name>A0A199VQL4_ANACO</name>
<dbReference type="GO" id="GO:0005634">
    <property type="term" value="C:nucleus"/>
    <property type="evidence" value="ECO:0007669"/>
    <property type="project" value="UniProtKB-SubCell"/>
</dbReference>
<dbReference type="Proteomes" id="UP000092600">
    <property type="component" value="Unassembled WGS sequence"/>
</dbReference>
<proteinExistence type="inferred from homology"/>
<dbReference type="PROSITE" id="PS51634">
    <property type="entry name" value="CRC"/>
    <property type="match status" value="1"/>
</dbReference>
<dbReference type="InterPro" id="IPR005172">
    <property type="entry name" value="CRC"/>
</dbReference>
<feature type="domain" description="CRC" evidence="5">
    <location>
        <begin position="80"/>
        <end position="205"/>
    </location>
</feature>
<keyword evidence="3" id="KW-0539">Nucleus</keyword>
<dbReference type="SMART" id="SM01114">
    <property type="entry name" value="CXC"/>
    <property type="match status" value="2"/>
</dbReference>
<reference evidence="6 7" key="1">
    <citation type="journal article" date="2016" name="DNA Res.">
        <title>The draft genome of MD-2 pineapple using hybrid error correction of long reads.</title>
        <authorList>
            <person name="Redwan R.M."/>
            <person name="Saidin A."/>
            <person name="Kumar S.V."/>
        </authorList>
    </citation>
    <scope>NUCLEOTIDE SEQUENCE [LARGE SCALE GENOMIC DNA]</scope>
    <source>
        <strain evidence="7">cv. MD2</strain>
        <tissue evidence="6">Leaf</tissue>
    </source>
</reference>
<evidence type="ECO:0000259" key="5">
    <source>
        <dbReference type="PROSITE" id="PS51634"/>
    </source>
</evidence>
<evidence type="ECO:0000256" key="4">
    <source>
        <dbReference type="SAM" id="MobiDB-lite"/>
    </source>
</evidence>
<dbReference type="AlphaFoldDB" id="A0A199VQL4"/>
<feature type="region of interest" description="Disordered" evidence="4">
    <location>
        <begin position="1"/>
        <end position="82"/>
    </location>
</feature>